<keyword evidence="3" id="KW-0677">Repeat</keyword>
<dbReference type="InterPro" id="IPR001496">
    <property type="entry name" value="SOCS_box"/>
</dbReference>
<comment type="similarity">
    <text evidence="2">Belongs to the ankyrin SOCS box (ASB) family.</text>
</comment>
<proteinExistence type="inferred from homology"/>
<comment type="caution">
    <text evidence="7">The sequence shown here is derived from an EMBL/GenBank/DDBJ whole genome shotgun (WGS) entry which is preliminary data.</text>
</comment>
<feature type="repeat" description="ANK" evidence="5">
    <location>
        <begin position="203"/>
        <end position="235"/>
    </location>
</feature>
<feature type="domain" description="SOCS box" evidence="6">
    <location>
        <begin position="281"/>
        <end position="326"/>
    </location>
</feature>
<reference evidence="7" key="1">
    <citation type="submission" date="2023-07" db="EMBL/GenBank/DDBJ databases">
        <authorList>
            <person name="Stuckert A."/>
        </authorList>
    </citation>
    <scope>NUCLEOTIDE SEQUENCE</scope>
</reference>
<dbReference type="SUPFAM" id="SSF48403">
    <property type="entry name" value="Ankyrin repeat"/>
    <property type="match status" value="1"/>
</dbReference>
<feature type="repeat" description="ANK" evidence="5">
    <location>
        <begin position="235"/>
        <end position="267"/>
    </location>
</feature>
<dbReference type="InterPro" id="IPR051573">
    <property type="entry name" value="Ankyrin-SOCS_box_domain"/>
</dbReference>
<dbReference type="SMART" id="SM00248">
    <property type="entry name" value="ANK"/>
    <property type="match status" value="6"/>
</dbReference>
<dbReference type="Pfam" id="PF12796">
    <property type="entry name" value="Ank_2"/>
    <property type="match status" value="2"/>
</dbReference>
<feature type="repeat" description="ANK" evidence="5">
    <location>
        <begin position="170"/>
        <end position="202"/>
    </location>
</feature>
<evidence type="ECO:0000313" key="7">
    <source>
        <dbReference type="EMBL" id="CAJ0923138.1"/>
    </source>
</evidence>
<dbReference type="Gene3D" id="1.25.40.20">
    <property type="entry name" value="Ankyrin repeat-containing domain"/>
    <property type="match status" value="1"/>
</dbReference>
<protein>
    <recommendedName>
        <fullName evidence="6">SOCS box domain-containing protein</fullName>
    </recommendedName>
</protein>
<comment type="pathway">
    <text evidence="1">Protein modification; protein ubiquitination.</text>
</comment>
<dbReference type="Gene3D" id="1.10.750.20">
    <property type="entry name" value="SOCS box"/>
    <property type="match status" value="1"/>
</dbReference>
<evidence type="ECO:0000256" key="5">
    <source>
        <dbReference type="PROSITE-ProRule" id="PRU00023"/>
    </source>
</evidence>
<name>A0ABN9KWX1_9NEOB</name>
<dbReference type="Pfam" id="PF00023">
    <property type="entry name" value="Ank"/>
    <property type="match status" value="1"/>
</dbReference>
<dbReference type="EMBL" id="CAUEEQ010002592">
    <property type="protein sequence ID" value="CAJ0923138.1"/>
    <property type="molecule type" value="Genomic_DNA"/>
</dbReference>
<dbReference type="SMART" id="SM00969">
    <property type="entry name" value="SOCS_box"/>
    <property type="match status" value="1"/>
</dbReference>
<dbReference type="PROSITE" id="PS50088">
    <property type="entry name" value="ANK_REPEAT"/>
    <property type="match status" value="5"/>
</dbReference>
<dbReference type="PROSITE" id="PS50297">
    <property type="entry name" value="ANK_REP_REGION"/>
    <property type="match status" value="3"/>
</dbReference>
<evidence type="ECO:0000256" key="2">
    <source>
        <dbReference type="ARBA" id="ARBA00005949"/>
    </source>
</evidence>
<gene>
    <name evidence="7" type="ORF">RIMI_LOCUS1932334</name>
</gene>
<evidence type="ECO:0000313" key="8">
    <source>
        <dbReference type="Proteomes" id="UP001176940"/>
    </source>
</evidence>
<evidence type="ECO:0000256" key="3">
    <source>
        <dbReference type="ARBA" id="ARBA00022737"/>
    </source>
</evidence>
<dbReference type="PANTHER" id="PTHR24136">
    <property type="entry name" value="SOWAH (DROSOPHILA) HOMOLOG"/>
    <property type="match status" value="1"/>
</dbReference>
<dbReference type="Pfam" id="PF07525">
    <property type="entry name" value="SOCS_box"/>
    <property type="match status" value="1"/>
</dbReference>
<accession>A0ABN9KWX1</accession>
<dbReference type="Proteomes" id="UP001176940">
    <property type="component" value="Unassembled WGS sequence"/>
</dbReference>
<evidence type="ECO:0000256" key="1">
    <source>
        <dbReference type="ARBA" id="ARBA00004906"/>
    </source>
</evidence>
<dbReference type="PANTHER" id="PTHR24136:SF17">
    <property type="entry name" value="ANKYRIN REPEAT AND SOCS BOX PROTEIN 9"/>
    <property type="match status" value="1"/>
</dbReference>
<organism evidence="7 8">
    <name type="scientific">Ranitomeya imitator</name>
    <name type="common">mimic poison frog</name>
    <dbReference type="NCBI Taxonomy" id="111125"/>
    <lineage>
        <taxon>Eukaryota</taxon>
        <taxon>Metazoa</taxon>
        <taxon>Chordata</taxon>
        <taxon>Craniata</taxon>
        <taxon>Vertebrata</taxon>
        <taxon>Euteleostomi</taxon>
        <taxon>Amphibia</taxon>
        <taxon>Batrachia</taxon>
        <taxon>Anura</taxon>
        <taxon>Neobatrachia</taxon>
        <taxon>Hyloidea</taxon>
        <taxon>Dendrobatidae</taxon>
        <taxon>Dendrobatinae</taxon>
        <taxon>Ranitomeya</taxon>
    </lineage>
</organism>
<keyword evidence="8" id="KW-1185">Reference proteome</keyword>
<dbReference type="InterPro" id="IPR002110">
    <property type="entry name" value="Ankyrin_rpt"/>
</dbReference>
<keyword evidence="4 5" id="KW-0040">ANK repeat</keyword>
<feature type="repeat" description="ANK" evidence="5">
    <location>
        <begin position="138"/>
        <end position="170"/>
    </location>
</feature>
<feature type="repeat" description="ANK" evidence="5">
    <location>
        <begin position="105"/>
        <end position="137"/>
    </location>
</feature>
<dbReference type="PROSITE" id="PS50225">
    <property type="entry name" value="SOCS"/>
    <property type="match status" value="1"/>
</dbReference>
<dbReference type="InterPro" id="IPR036770">
    <property type="entry name" value="Ankyrin_rpt-contain_sf"/>
</dbReference>
<evidence type="ECO:0000259" key="6">
    <source>
        <dbReference type="PROSITE" id="PS50225"/>
    </source>
</evidence>
<sequence length="341" mass="37266">MVRTPALSIITCSSYGSVSSTDAQQRVRTDYVTAPSNLSVTARGRCRRSRTGARSRMQPQFRERITGDDFVSDWSLLHEASIHGRQVTLNKLINQGYSVNLITADHVTPLHEACLGGHPGCATLLLKHGAKVNIPNIDWKTPIFNACVSGNVSCVNLLLQQGASPHAACDVASPIHEACKRGYTKCVESLLNAGVSVEKNINHLGSPLYVACENGKLETVKRLLELGASANVGKELDSPLHIAARNGNAELASLLIDYGGNMQSKNADGKRPSEIIPLHSTLHQLFLNREGPLTLKQICRLCIRKCFGQKQHHMIYQLLIPDTLKKISIAPIIIIIIFIFI</sequence>
<evidence type="ECO:0000256" key="4">
    <source>
        <dbReference type="ARBA" id="ARBA00023043"/>
    </source>
</evidence>